<evidence type="ECO:0000313" key="2">
    <source>
        <dbReference type="EMBL" id="NGQ90718.1"/>
    </source>
</evidence>
<evidence type="ECO:0000256" key="1">
    <source>
        <dbReference type="SAM" id="Phobius"/>
    </source>
</evidence>
<protein>
    <recommendedName>
        <fullName evidence="4">YcxB family protein</fullName>
    </recommendedName>
</protein>
<keyword evidence="3" id="KW-1185">Reference proteome</keyword>
<sequence length="184" mass="19775">MSGVTGGQAGAQTGPEAPLRVMLYRLEPGDALAWEGISPGHGRRDRIGIAAACLAGLGLLQGLAGTLRDAAWLHSLPAALILMLAPAVGVWLMARRDRRRRAAARIAEPVETRLEIWPSRLVESRADRAQAVVRGLRSLRAVRSAAGRVFLGFGGDEVIILPRAAFATEKARAEFVAEWRERIG</sequence>
<dbReference type="AlphaFoldDB" id="A0A6M1TR67"/>
<keyword evidence="1" id="KW-0472">Membrane</keyword>
<keyword evidence="1" id="KW-1133">Transmembrane helix</keyword>
<accession>A0A6M1TR67</accession>
<gene>
    <name evidence="2" type="ORF">G5V65_07390</name>
</gene>
<proteinExistence type="predicted"/>
<comment type="caution">
    <text evidence="2">The sequence shown here is derived from an EMBL/GenBank/DDBJ whole genome shotgun (WGS) entry which is preliminary data.</text>
</comment>
<keyword evidence="1" id="KW-0812">Transmembrane</keyword>
<reference evidence="2 3" key="1">
    <citation type="submission" date="2020-02" db="EMBL/GenBank/DDBJ databases">
        <title>Rhodobacter translucens sp. nov., a novel bacterium isolated from activated sludge.</title>
        <authorList>
            <person name="Liu J."/>
        </authorList>
    </citation>
    <scope>NUCLEOTIDE SEQUENCE [LARGE SCALE GENOMIC DNA]</scope>
    <source>
        <strain evidence="2 3">HX-7-19</strain>
    </source>
</reference>
<feature type="transmembrane region" description="Helical" evidence="1">
    <location>
        <begin position="71"/>
        <end position="94"/>
    </location>
</feature>
<organism evidence="2 3">
    <name type="scientific">Paragemmobacter kunshanensis</name>
    <dbReference type="NCBI Taxonomy" id="2583234"/>
    <lineage>
        <taxon>Bacteria</taxon>
        <taxon>Pseudomonadati</taxon>
        <taxon>Pseudomonadota</taxon>
        <taxon>Alphaproteobacteria</taxon>
        <taxon>Rhodobacterales</taxon>
        <taxon>Paracoccaceae</taxon>
        <taxon>Paragemmobacter</taxon>
    </lineage>
</organism>
<dbReference type="EMBL" id="JAALFE010000005">
    <property type="protein sequence ID" value="NGQ90718.1"/>
    <property type="molecule type" value="Genomic_DNA"/>
</dbReference>
<dbReference type="RefSeq" id="WP_165048488.1">
    <property type="nucleotide sequence ID" value="NZ_JAALFE010000005.1"/>
</dbReference>
<evidence type="ECO:0000313" key="3">
    <source>
        <dbReference type="Proteomes" id="UP000474758"/>
    </source>
</evidence>
<dbReference type="Proteomes" id="UP000474758">
    <property type="component" value="Unassembled WGS sequence"/>
</dbReference>
<feature type="transmembrane region" description="Helical" evidence="1">
    <location>
        <begin position="47"/>
        <end position="65"/>
    </location>
</feature>
<name>A0A6M1TR67_9RHOB</name>
<evidence type="ECO:0008006" key="4">
    <source>
        <dbReference type="Google" id="ProtNLM"/>
    </source>
</evidence>